<evidence type="ECO:0000256" key="10">
    <source>
        <dbReference type="SAM" id="Coils"/>
    </source>
</evidence>
<organism evidence="14 15">
    <name type="scientific">Halodesulfovibrio spirochaetisodalis</name>
    <dbReference type="NCBI Taxonomy" id="1560234"/>
    <lineage>
        <taxon>Bacteria</taxon>
        <taxon>Pseudomonadati</taxon>
        <taxon>Thermodesulfobacteriota</taxon>
        <taxon>Desulfovibrionia</taxon>
        <taxon>Desulfovibrionales</taxon>
        <taxon>Desulfovibrionaceae</taxon>
        <taxon>Halodesulfovibrio</taxon>
    </lineage>
</organism>
<evidence type="ECO:0000256" key="1">
    <source>
        <dbReference type="ARBA" id="ARBA00004651"/>
    </source>
</evidence>
<keyword evidence="2" id="KW-1003">Cell membrane</keyword>
<evidence type="ECO:0000256" key="5">
    <source>
        <dbReference type="ARBA" id="ARBA00022989"/>
    </source>
</evidence>
<keyword evidence="7 9" id="KW-0807">Transducer</keyword>
<dbReference type="Pfam" id="PF00015">
    <property type="entry name" value="MCPsignal"/>
    <property type="match status" value="1"/>
</dbReference>
<keyword evidence="5 11" id="KW-1133">Transmembrane helix</keyword>
<dbReference type="InterPro" id="IPR033479">
    <property type="entry name" value="dCache_1"/>
</dbReference>
<dbReference type="PANTHER" id="PTHR32089">
    <property type="entry name" value="METHYL-ACCEPTING CHEMOTAXIS PROTEIN MCPB"/>
    <property type="match status" value="1"/>
</dbReference>
<dbReference type="PANTHER" id="PTHR32089:SF112">
    <property type="entry name" value="LYSOZYME-LIKE PROTEIN-RELATED"/>
    <property type="match status" value="1"/>
</dbReference>
<dbReference type="GO" id="GO:0006935">
    <property type="term" value="P:chemotaxis"/>
    <property type="evidence" value="ECO:0007669"/>
    <property type="project" value="UniProtKB-KW"/>
</dbReference>
<dbReference type="RefSeq" id="WP_066855160.1">
    <property type="nucleotide sequence ID" value="NZ_JXMS01000015.1"/>
</dbReference>
<dbReference type="EMBL" id="JXMS01000015">
    <property type="protein sequence ID" value="OBQ51493.1"/>
    <property type="molecule type" value="Genomic_DNA"/>
</dbReference>
<dbReference type="CDD" id="cd12912">
    <property type="entry name" value="PDC2_MCP_like"/>
    <property type="match status" value="1"/>
</dbReference>
<feature type="signal peptide" evidence="12">
    <location>
        <begin position="1"/>
        <end position="26"/>
    </location>
</feature>
<evidence type="ECO:0000256" key="4">
    <source>
        <dbReference type="ARBA" id="ARBA00022692"/>
    </source>
</evidence>
<dbReference type="PATRIC" id="fig|1560234.3.peg.791"/>
<evidence type="ECO:0000313" key="15">
    <source>
        <dbReference type="Proteomes" id="UP000091979"/>
    </source>
</evidence>
<evidence type="ECO:0000259" key="13">
    <source>
        <dbReference type="PROSITE" id="PS50111"/>
    </source>
</evidence>
<keyword evidence="10" id="KW-0175">Coiled coil</keyword>
<dbReference type="SUPFAM" id="SSF103190">
    <property type="entry name" value="Sensory domain-like"/>
    <property type="match status" value="1"/>
</dbReference>
<comment type="caution">
    <text evidence="14">The sequence shown here is derived from an EMBL/GenBank/DDBJ whole genome shotgun (WGS) entry which is preliminary data.</text>
</comment>
<dbReference type="InterPro" id="IPR029151">
    <property type="entry name" value="Sensor-like_sf"/>
</dbReference>
<dbReference type="AlphaFoldDB" id="A0A1B7XC32"/>
<evidence type="ECO:0000256" key="8">
    <source>
        <dbReference type="ARBA" id="ARBA00029447"/>
    </source>
</evidence>
<evidence type="ECO:0000256" key="7">
    <source>
        <dbReference type="ARBA" id="ARBA00023224"/>
    </source>
</evidence>
<dbReference type="Gene3D" id="3.30.450.20">
    <property type="entry name" value="PAS domain"/>
    <property type="match status" value="2"/>
</dbReference>
<gene>
    <name evidence="14" type="ORF">SP90_09790</name>
</gene>
<protein>
    <recommendedName>
        <fullName evidence="13">Methyl-accepting transducer domain-containing protein</fullName>
    </recommendedName>
</protein>
<reference evidence="14 15" key="1">
    <citation type="submission" date="2015-01" db="EMBL/GenBank/DDBJ databases">
        <title>Desulfovibrio sp. JC271 draft genome sequence.</title>
        <authorList>
            <person name="Shivani Y."/>
            <person name="Subhash Y."/>
            <person name="Sasikala C."/>
            <person name="Ramana C.V."/>
        </authorList>
    </citation>
    <scope>NUCLEOTIDE SEQUENCE [LARGE SCALE GENOMIC DNA]</scope>
    <source>
        <strain evidence="14 15">JC271</strain>
    </source>
</reference>
<dbReference type="STRING" id="1560234.SP90_09790"/>
<feature type="domain" description="Methyl-accepting transducer" evidence="13">
    <location>
        <begin position="424"/>
        <end position="660"/>
    </location>
</feature>
<feature type="coiled-coil region" evidence="10">
    <location>
        <begin position="378"/>
        <end position="412"/>
    </location>
</feature>
<comment type="similarity">
    <text evidence="8">Belongs to the methyl-accepting chemotaxis (MCP) protein family.</text>
</comment>
<proteinExistence type="inferred from homology"/>
<sequence>MFRSIKAKVTALVMVASMVSVLSVLAVSNIIVRDNAVESFVSSSETNANLAGGVVSSFFADVVRTTKEIALMEEIHEAEGPFTFNSTIDTEINYTLDELTEWERHIAEKFSNSRVAHEAYDMVFFGSNTGGIILSDPTKLPPNYDPRQRPWYKDAVVSATGSSVSQAYQSTSGMPVASAMTVVKNRKGDVLGVVAIDVQLAMLVNLMSEIKIGETGRVILLEKNGTVLAAPGNDELLMKRSGSTGDAVLDFFADKTDGVYECDSSNGDVLARLHTVKDTGHKLIVLQDKEEVFHAADASTKATLAAGLGIALLIGFIGYLVVLRTLKPLYRVIDSAKDVTKGTYSTVQKDLGATGELFDLHTALKEMVSSLVQSLTTADRQTKEAEEQTARANDALQAAAEAQAQADVARREGLNQAAGQLEVIVENIGSVSHELTDLVEQTRNGTERQAARSGETATAMEQMNVAVMEVARNASDAAKHSDAMRHSVVHEAQAVMEVVSAINDVAVRSEEMTESLGSLGEKADGIGQIMDVISDIADQTNLLALNAAIEAARAGEAGRGFAVVADEVRKLAEKTMQATSEVEKAVSAIQDGTSQNIEAMKQTSDVVSNCTGLAREAGDALTNMTTMIESSTDMVRVIATASEEQSATSEEINASVEEVTRLAEDMASSAGDSARTMATLASLSDELTGVINTLKQS</sequence>
<dbReference type="GO" id="GO:0007165">
    <property type="term" value="P:signal transduction"/>
    <property type="evidence" value="ECO:0007669"/>
    <property type="project" value="UniProtKB-KW"/>
</dbReference>
<feature type="transmembrane region" description="Helical" evidence="11">
    <location>
        <begin position="302"/>
        <end position="322"/>
    </location>
</feature>
<dbReference type="Pfam" id="PF02743">
    <property type="entry name" value="dCache_1"/>
    <property type="match status" value="1"/>
</dbReference>
<comment type="subcellular location">
    <subcellularLocation>
        <location evidence="1">Cell membrane</location>
        <topology evidence="1">Multi-pass membrane protein</topology>
    </subcellularLocation>
</comment>
<keyword evidence="6 11" id="KW-0472">Membrane</keyword>
<keyword evidence="4 11" id="KW-0812">Transmembrane</keyword>
<keyword evidence="15" id="KW-1185">Reference proteome</keyword>
<dbReference type="CDD" id="cd11386">
    <property type="entry name" value="MCP_signal"/>
    <property type="match status" value="1"/>
</dbReference>
<evidence type="ECO:0000256" key="11">
    <source>
        <dbReference type="SAM" id="Phobius"/>
    </source>
</evidence>
<feature type="chain" id="PRO_5008600502" description="Methyl-accepting transducer domain-containing protein" evidence="12">
    <location>
        <begin position="27"/>
        <end position="697"/>
    </location>
</feature>
<evidence type="ECO:0000256" key="6">
    <source>
        <dbReference type="ARBA" id="ARBA00023136"/>
    </source>
</evidence>
<dbReference type="SMART" id="SM00283">
    <property type="entry name" value="MA"/>
    <property type="match status" value="1"/>
</dbReference>
<dbReference type="PROSITE" id="PS50111">
    <property type="entry name" value="CHEMOTAXIS_TRANSDUC_2"/>
    <property type="match status" value="1"/>
</dbReference>
<dbReference type="SUPFAM" id="SSF58104">
    <property type="entry name" value="Methyl-accepting chemotaxis protein (MCP) signaling domain"/>
    <property type="match status" value="1"/>
</dbReference>
<dbReference type="Gene3D" id="1.10.287.950">
    <property type="entry name" value="Methyl-accepting chemotaxis protein"/>
    <property type="match status" value="1"/>
</dbReference>
<keyword evidence="3" id="KW-0145">Chemotaxis</keyword>
<evidence type="ECO:0000313" key="14">
    <source>
        <dbReference type="EMBL" id="OBQ51493.1"/>
    </source>
</evidence>
<evidence type="ECO:0000256" key="9">
    <source>
        <dbReference type="PROSITE-ProRule" id="PRU00284"/>
    </source>
</evidence>
<name>A0A1B7XC32_9BACT</name>
<keyword evidence="12" id="KW-0732">Signal</keyword>
<dbReference type="OrthoDB" id="5348717at2"/>
<dbReference type="InterPro" id="IPR004089">
    <property type="entry name" value="MCPsignal_dom"/>
</dbReference>
<evidence type="ECO:0000256" key="3">
    <source>
        <dbReference type="ARBA" id="ARBA00022500"/>
    </source>
</evidence>
<evidence type="ECO:0000256" key="2">
    <source>
        <dbReference type="ARBA" id="ARBA00022475"/>
    </source>
</evidence>
<dbReference type="Proteomes" id="UP000091979">
    <property type="component" value="Unassembled WGS sequence"/>
</dbReference>
<evidence type="ECO:0000256" key="12">
    <source>
        <dbReference type="SAM" id="SignalP"/>
    </source>
</evidence>
<dbReference type="FunFam" id="1.10.287.950:FF:000001">
    <property type="entry name" value="Methyl-accepting chemotaxis sensory transducer"/>
    <property type="match status" value="1"/>
</dbReference>
<dbReference type="GO" id="GO:0005886">
    <property type="term" value="C:plasma membrane"/>
    <property type="evidence" value="ECO:0007669"/>
    <property type="project" value="UniProtKB-SubCell"/>
</dbReference>
<accession>A0A1B7XC32</accession>